<keyword evidence="2 4" id="KW-0378">Hydrolase</keyword>
<feature type="compositionally biased region" description="Basic residues" evidence="3">
    <location>
        <begin position="137"/>
        <end position="152"/>
    </location>
</feature>
<dbReference type="EMBL" id="SGWQ01000002">
    <property type="protein sequence ID" value="RZS43413.1"/>
    <property type="molecule type" value="Genomic_DNA"/>
</dbReference>
<dbReference type="InterPro" id="IPR029069">
    <property type="entry name" value="HotDog_dom_sf"/>
</dbReference>
<evidence type="ECO:0000313" key="5">
    <source>
        <dbReference type="Proteomes" id="UP000294257"/>
    </source>
</evidence>
<dbReference type="AlphaFoldDB" id="A0A4V2EU57"/>
<sequence length="152" mass="17250">MSPRLFSHKLQVRWGDVDRLGHVNNARIVEYFQESRAAFLQMDPLAINVVTRRMTFEFVRPIPAHEEKIDVSLSIGDIGRTSFTVLQRAFRPADAVCATSEVVLVAFDAEAGAARPLTRHERAHLIQYVDTGTHIPTPRHRHPETRHGVVHL</sequence>
<dbReference type="CDD" id="cd00586">
    <property type="entry name" value="4HBT"/>
    <property type="match status" value="1"/>
</dbReference>
<dbReference type="Proteomes" id="UP000294257">
    <property type="component" value="Unassembled WGS sequence"/>
</dbReference>
<dbReference type="GO" id="GO:0047617">
    <property type="term" value="F:fatty acyl-CoA hydrolase activity"/>
    <property type="evidence" value="ECO:0007669"/>
    <property type="project" value="TreeGrafter"/>
</dbReference>
<accession>A0A4V2EU57</accession>
<evidence type="ECO:0000313" key="4">
    <source>
        <dbReference type="EMBL" id="RZS43413.1"/>
    </source>
</evidence>
<proteinExistence type="inferred from homology"/>
<dbReference type="InterPro" id="IPR050563">
    <property type="entry name" value="4-hydroxybenzoyl-CoA_TE"/>
</dbReference>
<dbReference type="Pfam" id="PF13279">
    <property type="entry name" value="4HBT_2"/>
    <property type="match status" value="1"/>
</dbReference>
<name>A0A4V2EU57_9PSEU</name>
<evidence type="ECO:0000256" key="1">
    <source>
        <dbReference type="ARBA" id="ARBA00005953"/>
    </source>
</evidence>
<dbReference type="RefSeq" id="WP_165401278.1">
    <property type="nucleotide sequence ID" value="NZ_SGWQ01000002.1"/>
</dbReference>
<dbReference type="PANTHER" id="PTHR31793">
    <property type="entry name" value="4-HYDROXYBENZOYL-COA THIOESTERASE FAMILY MEMBER"/>
    <property type="match status" value="1"/>
</dbReference>
<reference evidence="4 5" key="1">
    <citation type="submission" date="2019-02" db="EMBL/GenBank/DDBJ databases">
        <title>Genomic Encyclopedia of Type Strains, Phase IV (KMG-IV): sequencing the most valuable type-strain genomes for metagenomic binning, comparative biology and taxonomic classification.</title>
        <authorList>
            <person name="Goeker M."/>
        </authorList>
    </citation>
    <scope>NUCLEOTIDE SEQUENCE [LARGE SCALE GENOMIC DNA]</scope>
    <source>
        <strain evidence="4 5">DSM 101727</strain>
    </source>
</reference>
<dbReference type="SUPFAM" id="SSF54637">
    <property type="entry name" value="Thioesterase/thiol ester dehydrase-isomerase"/>
    <property type="match status" value="1"/>
</dbReference>
<feature type="region of interest" description="Disordered" evidence="3">
    <location>
        <begin position="133"/>
        <end position="152"/>
    </location>
</feature>
<comment type="similarity">
    <text evidence="1">Belongs to the 4-hydroxybenzoyl-CoA thioesterase family.</text>
</comment>
<evidence type="ECO:0000256" key="3">
    <source>
        <dbReference type="SAM" id="MobiDB-lite"/>
    </source>
</evidence>
<comment type="caution">
    <text evidence="4">The sequence shown here is derived from an EMBL/GenBank/DDBJ whole genome shotgun (WGS) entry which is preliminary data.</text>
</comment>
<dbReference type="PANTHER" id="PTHR31793:SF27">
    <property type="entry name" value="NOVEL THIOESTERASE SUPERFAMILY DOMAIN AND SAPOSIN A-TYPE DOMAIN CONTAINING PROTEIN (0610012H03RIK)"/>
    <property type="match status" value="1"/>
</dbReference>
<gene>
    <name evidence="4" type="ORF">EV193_102392</name>
</gene>
<organism evidence="4 5">
    <name type="scientific">Herbihabitans rhizosphaerae</name>
    <dbReference type="NCBI Taxonomy" id="1872711"/>
    <lineage>
        <taxon>Bacteria</taxon>
        <taxon>Bacillati</taxon>
        <taxon>Actinomycetota</taxon>
        <taxon>Actinomycetes</taxon>
        <taxon>Pseudonocardiales</taxon>
        <taxon>Pseudonocardiaceae</taxon>
        <taxon>Herbihabitans</taxon>
    </lineage>
</organism>
<evidence type="ECO:0000256" key="2">
    <source>
        <dbReference type="ARBA" id="ARBA00022801"/>
    </source>
</evidence>
<dbReference type="Gene3D" id="3.10.129.10">
    <property type="entry name" value="Hotdog Thioesterase"/>
    <property type="match status" value="1"/>
</dbReference>
<keyword evidence="5" id="KW-1185">Reference proteome</keyword>
<protein>
    <submittedName>
        <fullName evidence="4">Acyl-CoA thioester hydrolase</fullName>
    </submittedName>
</protein>